<gene>
    <name evidence="1" type="ORF">SPBR_01117</name>
</gene>
<organism evidence="1 2">
    <name type="scientific">Sporothrix brasiliensis 5110</name>
    <dbReference type="NCBI Taxonomy" id="1398154"/>
    <lineage>
        <taxon>Eukaryota</taxon>
        <taxon>Fungi</taxon>
        <taxon>Dikarya</taxon>
        <taxon>Ascomycota</taxon>
        <taxon>Pezizomycotina</taxon>
        <taxon>Sordariomycetes</taxon>
        <taxon>Sordariomycetidae</taxon>
        <taxon>Ophiostomatales</taxon>
        <taxon>Ophiostomataceae</taxon>
        <taxon>Sporothrix</taxon>
    </lineage>
</organism>
<dbReference type="GeneID" id="63674356"/>
<dbReference type="Proteomes" id="UP000031575">
    <property type="component" value="Unassembled WGS sequence"/>
</dbReference>
<name>A0A0C2IT10_9PEZI</name>
<proteinExistence type="predicted"/>
<dbReference type="VEuPathDB" id="FungiDB:SPBR_01117"/>
<keyword evidence="2" id="KW-1185">Reference proteome</keyword>
<dbReference type="AlphaFoldDB" id="A0A0C2IT10"/>
<dbReference type="HOGENOM" id="CLU_2321893_0_0_1"/>
<accession>A0A0C2IT10</accession>
<evidence type="ECO:0000313" key="1">
    <source>
        <dbReference type="EMBL" id="KIH89995.1"/>
    </source>
</evidence>
<reference evidence="1 2" key="1">
    <citation type="journal article" date="2014" name="BMC Genomics">
        <title>Comparative genomics of the major fungal agents of human and animal Sporotrichosis: Sporothrix schenckii and Sporothrix brasiliensis.</title>
        <authorList>
            <person name="Teixeira M.M."/>
            <person name="de Almeida L.G."/>
            <person name="Kubitschek-Barreira P."/>
            <person name="Alves F.L."/>
            <person name="Kioshima E.S."/>
            <person name="Abadio A.K."/>
            <person name="Fernandes L."/>
            <person name="Derengowski L.S."/>
            <person name="Ferreira K.S."/>
            <person name="Souza R.C."/>
            <person name="Ruiz J.C."/>
            <person name="de Andrade N.C."/>
            <person name="Paes H.C."/>
            <person name="Nicola A.M."/>
            <person name="Albuquerque P."/>
            <person name="Gerber A.L."/>
            <person name="Martins V.P."/>
            <person name="Peconick L.D."/>
            <person name="Neto A.V."/>
            <person name="Chaucanez C.B."/>
            <person name="Silva P.A."/>
            <person name="Cunha O.L."/>
            <person name="de Oliveira F.F."/>
            <person name="dos Santos T.C."/>
            <person name="Barros A.L."/>
            <person name="Soares M.A."/>
            <person name="de Oliveira L.M."/>
            <person name="Marini M.M."/>
            <person name="Villalobos-Duno H."/>
            <person name="Cunha M.M."/>
            <person name="de Hoog S."/>
            <person name="da Silveira J.F."/>
            <person name="Henrissat B."/>
            <person name="Nino-Vega G.A."/>
            <person name="Cisalpino P.S."/>
            <person name="Mora-Montes H.M."/>
            <person name="Almeida S.R."/>
            <person name="Stajich J.E."/>
            <person name="Lopes-Bezerra L.M."/>
            <person name="Vasconcelos A.T."/>
            <person name="Felipe M.S."/>
        </authorList>
    </citation>
    <scope>NUCLEOTIDE SEQUENCE [LARGE SCALE GENOMIC DNA]</scope>
    <source>
        <strain evidence="1 2">5110</strain>
    </source>
</reference>
<protein>
    <submittedName>
        <fullName evidence="1">Uncharacterized protein</fullName>
    </submittedName>
</protein>
<dbReference type="OrthoDB" id="3800809at2759"/>
<comment type="caution">
    <text evidence="1">The sequence shown here is derived from an EMBL/GenBank/DDBJ whole genome shotgun (WGS) entry which is preliminary data.</text>
</comment>
<evidence type="ECO:0000313" key="2">
    <source>
        <dbReference type="Proteomes" id="UP000031575"/>
    </source>
</evidence>
<sequence length="103" mass="11222">MAHSMSRMASGAQVAGPSDIVCQQWLDQGIRTRKTYITVWYCCDCGNGPMLLSDSCSGSGCSHYRCSYCTEEEIEETTDDYILQAALQTALQAHHAPACCSSN</sequence>
<dbReference type="RefSeq" id="XP_040618005.1">
    <property type="nucleotide sequence ID" value="XM_040759435.1"/>
</dbReference>
<dbReference type="EMBL" id="AWTV01000008">
    <property type="protein sequence ID" value="KIH89995.1"/>
    <property type="molecule type" value="Genomic_DNA"/>
</dbReference>